<dbReference type="InterPro" id="IPR011335">
    <property type="entry name" value="Restrct_endonuc-II-like"/>
</dbReference>
<dbReference type="SUPFAM" id="SSF52980">
    <property type="entry name" value="Restriction endonuclease-like"/>
    <property type="match status" value="1"/>
</dbReference>
<dbReference type="STRING" id="554083.BKD30_06835"/>
<dbReference type="InterPro" id="IPR003509">
    <property type="entry name" value="UPF0102_YraN-like"/>
</dbReference>
<name>A0A1R1LBU0_9MICC</name>
<dbReference type="Proteomes" id="UP000187085">
    <property type="component" value="Unassembled WGS sequence"/>
</dbReference>
<comment type="similarity">
    <text evidence="1 2">Belongs to the UPF0102 family.</text>
</comment>
<evidence type="ECO:0000313" key="3">
    <source>
        <dbReference type="EMBL" id="OMH25000.1"/>
    </source>
</evidence>
<dbReference type="Pfam" id="PF02021">
    <property type="entry name" value="UPF0102"/>
    <property type="match status" value="1"/>
</dbReference>
<protein>
    <recommendedName>
        <fullName evidence="2">UPF0102 protein BKD30_06835</fullName>
    </recommendedName>
</protein>
<dbReference type="NCBIfam" id="NF009154">
    <property type="entry name" value="PRK12497.3-3"/>
    <property type="match status" value="1"/>
</dbReference>
<accession>A0A1R1LBU0</accession>
<dbReference type="CDD" id="cd20736">
    <property type="entry name" value="PoNe_Nuclease"/>
    <property type="match status" value="1"/>
</dbReference>
<gene>
    <name evidence="3" type="ORF">BKD30_06835</name>
</gene>
<proteinExistence type="inferred from homology"/>
<organism evidence="3 4">
    <name type="scientific">Tersicoccus phoenicis</name>
    <dbReference type="NCBI Taxonomy" id="554083"/>
    <lineage>
        <taxon>Bacteria</taxon>
        <taxon>Bacillati</taxon>
        <taxon>Actinomycetota</taxon>
        <taxon>Actinomycetes</taxon>
        <taxon>Micrococcales</taxon>
        <taxon>Micrococcaceae</taxon>
        <taxon>Tersicoccus</taxon>
    </lineage>
</organism>
<dbReference type="GO" id="GO:0003676">
    <property type="term" value="F:nucleic acid binding"/>
    <property type="evidence" value="ECO:0007669"/>
    <property type="project" value="InterPro"/>
</dbReference>
<evidence type="ECO:0000256" key="1">
    <source>
        <dbReference type="ARBA" id="ARBA00006738"/>
    </source>
</evidence>
<dbReference type="Gene3D" id="3.40.1350.10">
    <property type="match status" value="1"/>
</dbReference>
<sequence length="122" mass="13149">MRPKDLLGRAGEDFAAQYVSGLGWQLLDRNWRCPAGELDLVALDPAGADGPVVVAVEVKTRRSLDFGHPWEAIDAAKLARLHALVRLWAREHATSGPFRVDALAVVGATAGGMRCEHLRAVA</sequence>
<dbReference type="InterPro" id="IPR011856">
    <property type="entry name" value="tRNA_endonuc-like_dom_sf"/>
</dbReference>
<keyword evidence="4" id="KW-1185">Reference proteome</keyword>
<dbReference type="PANTHER" id="PTHR34039">
    <property type="entry name" value="UPF0102 PROTEIN YRAN"/>
    <property type="match status" value="1"/>
</dbReference>
<dbReference type="EMBL" id="MRDE01000038">
    <property type="protein sequence ID" value="OMH25000.1"/>
    <property type="molecule type" value="Genomic_DNA"/>
</dbReference>
<evidence type="ECO:0000313" key="4">
    <source>
        <dbReference type="Proteomes" id="UP000187085"/>
    </source>
</evidence>
<dbReference type="AlphaFoldDB" id="A0A1R1LBU0"/>
<reference evidence="3 4" key="1">
    <citation type="submission" date="2016-12" db="EMBL/GenBank/DDBJ databases">
        <title>Draft genome of Tersicoccus phoenicis 1P05MA.</title>
        <authorList>
            <person name="Nakajima Y."/>
            <person name="Yoshizawa S."/>
            <person name="Nakamura K."/>
            <person name="Ogura Y."/>
            <person name="Hayashi T."/>
            <person name="Kogure K."/>
        </authorList>
    </citation>
    <scope>NUCLEOTIDE SEQUENCE [LARGE SCALE GENOMIC DNA]</scope>
    <source>
        <strain evidence="3 4">1p05MA</strain>
    </source>
</reference>
<dbReference type="PANTHER" id="PTHR34039:SF1">
    <property type="entry name" value="UPF0102 PROTEIN YRAN"/>
    <property type="match status" value="1"/>
</dbReference>
<dbReference type="HAMAP" id="MF_00048">
    <property type="entry name" value="UPF0102"/>
    <property type="match status" value="1"/>
</dbReference>
<evidence type="ECO:0000256" key="2">
    <source>
        <dbReference type="HAMAP-Rule" id="MF_00048"/>
    </source>
</evidence>
<comment type="caution">
    <text evidence="3">The sequence shown here is derived from an EMBL/GenBank/DDBJ whole genome shotgun (WGS) entry which is preliminary data.</text>
</comment>
<dbReference type="OrthoDB" id="9794876at2"/>
<dbReference type="RefSeq" id="WP_076703454.1">
    <property type="nucleotide sequence ID" value="NZ_MRDE01000038.1"/>
</dbReference>